<dbReference type="InterPro" id="IPR017941">
    <property type="entry name" value="Rieske_2Fe-2S"/>
</dbReference>
<dbReference type="EMBL" id="CP054856">
    <property type="protein sequence ID" value="QVM83827.1"/>
    <property type="molecule type" value="Genomic_DNA"/>
</dbReference>
<feature type="domain" description="Rieske" evidence="7">
    <location>
        <begin position="56"/>
        <end position="114"/>
    </location>
</feature>
<dbReference type="PANTHER" id="PTHR43756">
    <property type="entry name" value="CHOLINE MONOOXYGENASE, CHLOROPLASTIC"/>
    <property type="match status" value="1"/>
</dbReference>
<evidence type="ECO:0000313" key="9">
    <source>
        <dbReference type="Proteomes" id="UP000677126"/>
    </source>
</evidence>
<keyword evidence="2" id="KW-0001">2Fe-2S</keyword>
<evidence type="ECO:0000256" key="2">
    <source>
        <dbReference type="ARBA" id="ARBA00022714"/>
    </source>
</evidence>
<dbReference type="PROSITE" id="PS51296">
    <property type="entry name" value="RIESKE"/>
    <property type="match status" value="1"/>
</dbReference>
<dbReference type="SUPFAM" id="SSF50022">
    <property type="entry name" value="ISP domain"/>
    <property type="match status" value="1"/>
</dbReference>
<proteinExistence type="inferred from homology"/>
<name>A0ABX8E4G5_9SPHN</name>
<accession>A0ABX8E4G5</accession>
<dbReference type="InterPro" id="IPR036922">
    <property type="entry name" value="Rieske_2Fe-2S_sf"/>
</dbReference>
<gene>
    <name evidence="8" type="ORF">HT578_09070</name>
</gene>
<evidence type="ECO:0000256" key="1">
    <source>
        <dbReference type="ARBA" id="ARBA00008751"/>
    </source>
</evidence>
<evidence type="ECO:0000256" key="3">
    <source>
        <dbReference type="ARBA" id="ARBA00022723"/>
    </source>
</evidence>
<evidence type="ECO:0000259" key="7">
    <source>
        <dbReference type="PROSITE" id="PS51296"/>
    </source>
</evidence>
<dbReference type="Gene3D" id="2.102.10.10">
    <property type="entry name" value="Rieske [2Fe-2S] iron-sulphur domain"/>
    <property type="match status" value="1"/>
</dbReference>
<keyword evidence="6" id="KW-0411">Iron-sulfur</keyword>
<evidence type="ECO:0000256" key="6">
    <source>
        <dbReference type="ARBA" id="ARBA00023014"/>
    </source>
</evidence>
<dbReference type="Proteomes" id="UP000677126">
    <property type="component" value="Chromosome"/>
</dbReference>
<keyword evidence="5" id="KW-0408">Iron</keyword>
<dbReference type="Gene3D" id="3.90.380.10">
    <property type="entry name" value="Naphthalene 1,2-dioxygenase Alpha Subunit, Chain A, domain 1"/>
    <property type="match status" value="1"/>
</dbReference>
<dbReference type="PANTHER" id="PTHR43756:SF1">
    <property type="entry name" value="3-PHENYLPROPIONATE_CINNAMIC ACID DIOXYGENASE SUBUNIT ALPHA"/>
    <property type="match status" value="1"/>
</dbReference>
<evidence type="ECO:0000256" key="4">
    <source>
        <dbReference type="ARBA" id="ARBA00023002"/>
    </source>
</evidence>
<evidence type="ECO:0000313" key="8">
    <source>
        <dbReference type="EMBL" id="QVM83827.1"/>
    </source>
</evidence>
<dbReference type="InterPro" id="IPR001663">
    <property type="entry name" value="Rng_hydr_dOase-A"/>
</dbReference>
<dbReference type="PRINTS" id="PR00090">
    <property type="entry name" value="RNGDIOXGNASE"/>
</dbReference>
<sequence>MNIHQRTIPRDDGTVLEDLCDRVERGLERGTLPVEVFADDAVFRAEVDRIFTRAWVFVAHESELPKNGDYVLRKIGLDNVIVTRSSKGEFSVLLNHCWSALRKLVQFWREPERA</sequence>
<keyword evidence="3" id="KW-0479">Metal-binding</keyword>
<organism evidence="8 9">
    <name type="scientific">Novosphingobium decolorationis</name>
    <dbReference type="NCBI Taxonomy" id="2698673"/>
    <lineage>
        <taxon>Bacteria</taxon>
        <taxon>Pseudomonadati</taxon>
        <taxon>Pseudomonadota</taxon>
        <taxon>Alphaproteobacteria</taxon>
        <taxon>Sphingomonadales</taxon>
        <taxon>Sphingomonadaceae</taxon>
        <taxon>Novosphingobium</taxon>
    </lineage>
</organism>
<evidence type="ECO:0000256" key="5">
    <source>
        <dbReference type="ARBA" id="ARBA00023004"/>
    </source>
</evidence>
<reference evidence="8 9" key="1">
    <citation type="journal article" date="2021" name="Int. J. Syst. Evol. Microbiol.">
        <title>Novosphingobium decolorationis sp. nov., an aniline blue-decolourizing bacterium isolated from East Pacific sediment.</title>
        <authorList>
            <person name="Chen X."/>
            <person name="Dong B."/>
            <person name="Chen T."/>
            <person name="Ren N."/>
            <person name="Wang J."/>
            <person name="Xu Y."/>
            <person name="Yang J."/>
            <person name="Zhu S."/>
            <person name="Chen J."/>
        </authorList>
    </citation>
    <scope>NUCLEOTIDE SEQUENCE [LARGE SCALE GENOMIC DNA]</scope>
    <source>
        <strain evidence="8 9">502str22</strain>
    </source>
</reference>
<keyword evidence="9" id="KW-1185">Reference proteome</keyword>
<comment type="similarity">
    <text evidence="1">Belongs to the bacterial ring-hydroxylating dioxygenase alpha subunit family.</text>
</comment>
<protein>
    <recommendedName>
        <fullName evidence="7">Rieske domain-containing protein</fullName>
    </recommendedName>
</protein>
<keyword evidence="4" id="KW-0560">Oxidoreductase</keyword>